<evidence type="ECO:0000313" key="2">
    <source>
        <dbReference type="Proteomes" id="UP001196413"/>
    </source>
</evidence>
<name>A0AAD5REC3_PARTN</name>
<organism evidence="1 2">
    <name type="scientific">Parelaphostrongylus tenuis</name>
    <name type="common">Meningeal worm</name>
    <dbReference type="NCBI Taxonomy" id="148309"/>
    <lineage>
        <taxon>Eukaryota</taxon>
        <taxon>Metazoa</taxon>
        <taxon>Ecdysozoa</taxon>
        <taxon>Nematoda</taxon>
        <taxon>Chromadorea</taxon>
        <taxon>Rhabditida</taxon>
        <taxon>Rhabditina</taxon>
        <taxon>Rhabditomorpha</taxon>
        <taxon>Strongyloidea</taxon>
        <taxon>Metastrongylidae</taxon>
        <taxon>Parelaphostrongylus</taxon>
    </lineage>
</organism>
<dbReference type="AlphaFoldDB" id="A0AAD5REC3"/>
<accession>A0AAD5REC3</accession>
<gene>
    <name evidence="1" type="ORF">KIN20_035360</name>
</gene>
<comment type="caution">
    <text evidence="1">The sequence shown here is derived from an EMBL/GenBank/DDBJ whole genome shotgun (WGS) entry which is preliminary data.</text>
</comment>
<reference evidence="1" key="1">
    <citation type="submission" date="2021-06" db="EMBL/GenBank/DDBJ databases">
        <title>Parelaphostrongylus tenuis whole genome reference sequence.</title>
        <authorList>
            <person name="Garwood T.J."/>
            <person name="Larsen P.A."/>
            <person name="Fountain-Jones N.M."/>
            <person name="Garbe J.R."/>
            <person name="Macchietto M.G."/>
            <person name="Kania S.A."/>
            <person name="Gerhold R.W."/>
            <person name="Richards J.E."/>
            <person name="Wolf T.M."/>
        </authorList>
    </citation>
    <scope>NUCLEOTIDE SEQUENCE</scope>
    <source>
        <strain evidence="1">MNPRO001-30</strain>
        <tissue evidence="1">Meninges</tissue>
    </source>
</reference>
<dbReference type="Proteomes" id="UP001196413">
    <property type="component" value="Unassembled WGS sequence"/>
</dbReference>
<keyword evidence="2" id="KW-1185">Reference proteome</keyword>
<evidence type="ECO:0000313" key="1">
    <source>
        <dbReference type="EMBL" id="KAJ1373034.1"/>
    </source>
</evidence>
<proteinExistence type="predicted"/>
<dbReference type="EMBL" id="JAHQIW010007219">
    <property type="protein sequence ID" value="KAJ1373034.1"/>
    <property type="molecule type" value="Genomic_DNA"/>
</dbReference>
<sequence>MQRLSRLPIGEHLLQILDSDHCSSEDPIWSRTNVTLLDNAAKFLQRNSKQAT</sequence>
<protein>
    <submittedName>
        <fullName evidence="1">Uncharacterized protein</fullName>
    </submittedName>
</protein>